<proteinExistence type="predicted"/>
<dbReference type="AlphaFoldDB" id="A0A0B6Y6K4"/>
<protein>
    <submittedName>
        <fullName evidence="1">Uncharacterized protein</fullName>
    </submittedName>
</protein>
<gene>
    <name evidence="1" type="primary">ORF14255</name>
</gene>
<dbReference type="EMBL" id="HACG01004878">
    <property type="protein sequence ID" value="CEK51743.1"/>
    <property type="molecule type" value="Transcribed_RNA"/>
</dbReference>
<sequence length="75" mass="8487">MFCCQCGTSMDQQTPLLLPLKTTCHHNRCVNPSVKMGYAHIKTIIDYSYTSYTEVATVDSYRQLISLYGLMSTVN</sequence>
<evidence type="ECO:0000313" key="1">
    <source>
        <dbReference type="EMBL" id="CEK51743.1"/>
    </source>
</evidence>
<name>A0A0B6Y6K4_9EUPU</name>
<reference evidence="1" key="1">
    <citation type="submission" date="2014-12" db="EMBL/GenBank/DDBJ databases">
        <title>Insight into the proteome of Arion vulgaris.</title>
        <authorList>
            <person name="Aradska J."/>
            <person name="Bulat T."/>
            <person name="Smidak R."/>
            <person name="Sarate P."/>
            <person name="Gangsoo J."/>
            <person name="Sialana F."/>
            <person name="Bilban M."/>
            <person name="Lubec G."/>
        </authorList>
    </citation>
    <scope>NUCLEOTIDE SEQUENCE</scope>
    <source>
        <tissue evidence="1">Skin</tissue>
    </source>
</reference>
<organism evidence="1">
    <name type="scientific">Arion vulgaris</name>
    <dbReference type="NCBI Taxonomy" id="1028688"/>
    <lineage>
        <taxon>Eukaryota</taxon>
        <taxon>Metazoa</taxon>
        <taxon>Spiralia</taxon>
        <taxon>Lophotrochozoa</taxon>
        <taxon>Mollusca</taxon>
        <taxon>Gastropoda</taxon>
        <taxon>Heterobranchia</taxon>
        <taxon>Euthyneura</taxon>
        <taxon>Panpulmonata</taxon>
        <taxon>Eupulmonata</taxon>
        <taxon>Stylommatophora</taxon>
        <taxon>Helicina</taxon>
        <taxon>Arionoidea</taxon>
        <taxon>Arionidae</taxon>
        <taxon>Arion</taxon>
    </lineage>
</organism>
<accession>A0A0B6Y6K4</accession>